<dbReference type="STRING" id="530564.Psta_0551"/>
<evidence type="ECO:0000256" key="1">
    <source>
        <dbReference type="SAM" id="MobiDB-lite"/>
    </source>
</evidence>
<keyword evidence="2" id="KW-1133">Transmembrane helix</keyword>
<protein>
    <submittedName>
        <fullName evidence="3">Uncharacterized protein</fullName>
    </submittedName>
</protein>
<dbReference type="KEGG" id="psl:Psta_0551"/>
<keyword evidence="4" id="KW-1185">Reference proteome</keyword>
<dbReference type="OrthoDB" id="272047at2"/>
<feature type="transmembrane region" description="Helical" evidence="2">
    <location>
        <begin position="20"/>
        <end position="41"/>
    </location>
</feature>
<accession>D2R490</accession>
<dbReference type="HOGENOM" id="CLU_1000597_0_0_0"/>
<dbReference type="eggNOG" id="ENOG502ZDPZ">
    <property type="taxonomic scope" value="Bacteria"/>
</dbReference>
<reference evidence="3 4" key="1">
    <citation type="journal article" date="2009" name="Stand. Genomic Sci.">
        <title>Complete genome sequence of Pirellula staleyi type strain (ATCC 27377).</title>
        <authorList>
            <person name="Clum A."/>
            <person name="Tindall B.J."/>
            <person name="Sikorski J."/>
            <person name="Ivanova N."/>
            <person name="Mavrommatis K."/>
            <person name="Lucas S."/>
            <person name="Glavina del Rio T."/>
            <person name="Nolan M."/>
            <person name="Chen F."/>
            <person name="Tice H."/>
            <person name="Pitluck S."/>
            <person name="Cheng J.F."/>
            <person name="Chertkov O."/>
            <person name="Brettin T."/>
            <person name="Han C."/>
            <person name="Detter J.C."/>
            <person name="Kuske C."/>
            <person name="Bruce D."/>
            <person name="Goodwin L."/>
            <person name="Ovchinikova G."/>
            <person name="Pati A."/>
            <person name="Mikhailova N."/>
            <person name="Chen A."/>
            <person name="Palaniappan K."/>
            <person name="Land M."/>
            <person name="Hauser L."/>
            <person name="Chang Y.J."/>
            <person name="Jeffries C.D."/>
            <person name="Chain P."/>
            <person name="Rohde M."/>
            <person name="Goker M."/>
            <person name="Bristow J."/>
            <person name="Eisen J.A."/>
            <person name="Markowitz V."/>
            <person name="Hugenholtz P."/>
            <person name="Kyrpides N.C."/>
            <person name="Klenk H.P."/>
            <person name="Lapidus A."/>
        </authorList>
    </citation>
    <scope>NUCLEOTIDE SEQUENCE [LARGE SCALE GENOMIC DNA]</scope>
    <source>
        <strain evidence="4">ATCC 27377 / DSM 6068 / ICPB 4128</strain>
    </source>
</reference>
<proteinExistence type="predicted"/>
<name>D2R490_PIRSD</name>
<keyword evidence="2" id="KW-0472">Membrane</keyword>
<dbReference type="AlphaFoldDB" id="D2R490"/>
<dbReference type="Proteomes" id="UP000001887">
    <property type="component" value="Chromosome"/>
</dbReference>
<evidence type="ECO:0000313" key="4">
    <source>
        <dbReference type="Proteomes" id="UP000001887"/>
    </source>
</evidence>
<organism evidence="3 4">
    <name type="scientific">Pirellula staleyi (strain ATCC 27377 / DSM 6068 / ICPB 4128)</name>
    <name type="common">Pirella staleyi</name>
    <dbReference type="NCBI Taxonomy" id="530564"/>
    <lineage>
        <taxon>Bacteria</taxon>
        <taxon>Pseudomonadati</taxon>
        <taxon>Planctomycetota</taxon>
        <taxon>Planctomycetia</taxon>
        <taxon>Pirellulales</taxon>
        <taxon>Pirellulaceae</taxon>
        <taxon>Pirellula</taxon>
    </lineage>
</organism>
<gene>
    <name evidence="3" type="ordered locus">Psta_0551</name>
</gene>
<feature type="compositionally biased region" description="Low complexity" evidence="1">
    <location>
        <begin position="233"/>
        <end position="278"/>
    </location>
</feature>
<evidence type="ECO:0000313" key="3">
    <source>
        <dbReference type="EMBL" id="ADB15238.1"/>
    </source>
</evidence>
<dbReference type="EMBL" id="CP001848">
    <property type="protein sequence ID" value="ADB15238.1"/>
    <property type="molecule type" value="Genomic_DNA"/>
</dbReference>
<feature type="region of interest" description="Disordered" evidence="1">
    <location>
        <begin position="216"/>
        <end position="278"/>
    </location>
</feature>
<evidence type="ECO:0000256" key="2">
    <source>
        <dbReference type="SAM" id="Phobius"/>
    </source>
</evidence>
<keyword evidence="2" id="KW-0812">Transmembrane</keyword>
<sequence length="278" mass="29320">MSQKPTSGDSPATKSEPSIVRSLVSLAIVIHFICVGVVLASNLRRSPLQSRLVDIFGSYTQTFNFDPDFTPYYYTFGRPMDDDSVIEIDLYPSGDEPLAGQEKIKTVVLPEAGSGLLGDKQRHLAIARVLAFHAMPDIEAVDVTSEIAKAVGVRVMLENGARRAVVRCVQRMSQPADLADLQPGFPPNDPTAAPYNVTVYEADVWILENGTAGTLPRAARGEVAPGRTPPPASSSSGARPSSTPAPPKTSGGNSGSDSSSKSAPPATSNTSPSSEPKN</sequence>